<evidence type="ECO:0000313" key="3">
    <source>
        <dbReference type="Proteomes" id="UP001597106"/>
    </source>
</evidence>
<gene>
    <name evidence="2" type="ORF">ACFQ1T_12640</name>
</gene>
<feature type="signal peptide" evidence="1">
    <location>
        <begin position="1"/>
        <end position="21"/>
    </location>
</feature>
<keyword evidence="3" id="KW-1185">Reference proteome</keyword>
<evidence type="ECO:0000256" key="1">
    <source>
        <dbReference type="SAM" id="SignalP"/>
    </source>
</evidence>
<dbReference type="Pfam" id="PF10677">
    <property type="entry name" value="DUF2490"/>
    <property type="match status" value="1"/>
</dbReference>
<feature type="chain" id="PRO_5046872666" evidence="1">
    <location>
        <begin position="22"/>
        <end position="226"/>
    </location>
</feature>
<proteinExistence type="predicted"/>
<accession>A0ABW3GPC4</accession>
<dbReference type="RefSeq" id="WP_379077317.1">
    <property type="nucleotide sequence ID" value="NZ_JBHTJW010000003.1"/>
</dbReference>
<sequence length="226" mass="26705">MRVFSCVIVLISLIFSSLARAEVEEDGRYWLNIYAQGKLPVENLYWSMDTHPRWRDEGKHFDTLILRPSIFYKVTPKASVWLGYDTIINHPAGASAYQENRLWQQFSYQFDPIGGVSLSSRSRLENREREDFSQHAYRWRQMVRASLPSSLNPQLSWVVYDELFINFNDTHWGPRKGFDQNRLFLGVNWKFSDFSNADIGYLNQFINTKTVDRENHVLMTAIRFNF</sequence>
<keyword evidence="1" id="KW-0732">Signal</keyword>
<reference evidence="3" key="1">
    <citation type="journal article" date="2019" name="Int. J. Syst. Evol. Microbiol.">
        <title>The Global Catalogue of Microorganisms (GCM) 10K type strain sequencing project: providing services to taxonomists for standard genome sequencing and annotation.</title>
        <authorList>
            <consortium name="The Broad Institute Genomics Platform"/>
            <consortium name="The Broad Institute Genome Sequencing Center for Infectious Disease"/>
            <person name="Wu L."/>
            <person name="Ma J."/>
        </authorList>
    </citation>
    <scope>NUCLEOTIDE SEQUENCE [LARGE SCALE GENOMIC DNA]</scope>
    <source>
        <strain evidence="3">CCUG 59685</strain>
    </source>
</reference>
<protein>
    <submittedName>
        <fullName evidence="2">DUF2490 domain-containing protein</fullName>
    </submittedName>
</protein>
<evidence type="ECO:0000313" key="2">
    <source>
        <dbReference type="EMBL" id="MFD0930626.1"/>
    </source>
</evidence>
<comment type="caution">
    <text evidence="2">The sequence shown here is derived from an EMBL/GenBank/DDBJ whole genome shotgun (WGS) entry which is preliminary data.</text>
</comment>
<name>A0ABW3GPC4_9PROT</name>
<dbReference type="Proteomes" id="UP001597106">
    <property type="component" value="Unassembled WGS sequence"/>
</dbReference>
<dbReference type="EMBL" id="JBHTJW010000003">
    <property type="protein sequence ID" value="MFD0930626.1"/>
    <property type="molecule type" value="Genomic_DNA"/>
</dbReference>
<organism evidence="2 3">
    <name type="scientific">Methylophilus glucosoxydans</name>
    <dbReference type="NCBI Taxonomy" id="752553"/>
    <lineage>
        <taxon>Bacteria</taxon>
        <taxon>Pseudomonadati</taxon>
        <taxon>Pseudomonadota</taxon>
        <taxon>Betaproteobacteria</taxon>
        <taxon>Nitrosomonadales</taxon>
        <taxon>Methylophilaceae</taxon>
        <taxon>Methylophilus</taxon>
    </lineage>
</organism>
<dbReference type="InterPro" id="IPR019619">
    <property type="entry name" value="DUF2490"/>
</dbReference>